<feature type="transmembrane region" description="Helical" evidence="1">
    <location>
        <begin position="282"/>
        <end position="300"/>
    </location>
</feature>
<evidence type="ECO:0000256" key="2">
    <source>
        <dbReference type="SAM" id="SignalP"/>
    </source>
</evidence>
<keyword evidence="1" id="KW-0472">Membrane</keyword>
<dbReference type="STRING" id="92487.SAMN02745130_03209"/>
<evidence type="ECO:0000313" key="4">
    <source>
        <dbReference type="Proteomes" id="UP000190460"/>
    </source>
</evidence>
<feature type="signal peptide" evidence="2">
    <location>
        <begin position="1"/>
        <end position="22"/>
    </location>
</feature>
<dbReference type="Pfam" id="PF13795">
    <property type="entry name" value="HupE_UreJ_2"/>
    <property type="match status" value="1"/>
</dbReference>
<evidence type="ECO:0000256" key="1">
    <source>
        <dbReference type="SAM" id="Phobius"/>
    </source>
</evidence>
<keyword evidence="1" id="KW-0812">Transmembrane</keyword>
<feature type="transmembrane region" description="Helical" evidence="1">
    <location>
        <begin position="255"/>
        <end position="275"/>
    </location>
</feature>
<gene>
    <name evidence="3" type="ORF">SAMN02745130_03209</name>
</gene>
<sequence length="375" mass="41735">MKRALSGVFTVCCLLLSLNAFAHKPSDSYLFLQTDSSLRWDLALRDLEQAIGLDRNQDGQVTWGEVKQQQAAISAYALSRLQLQQDGQVCTLSLQRLQIDEHTDGAYAVLLLQPRCSLAANAALNFKYQLLFDIDPSHRGVLLDQRAGIAASSMIFSKEQPELSLSPQQLTRWSTLVNYINEGIYHIWMGLDHLLFISLLILPAVLVVKDHRWQQVTAFRPALWNLLKVITAFTIAHSITLCLAVLGVVSLPSRWVESAIAVSIIVLALNIFYPVIKHNQGWLAFGFGLLHGFGFASVLMELELPQATLVQALLGFNLGVELGQLMLVLLVFPLAYLLRSTKFYQVPILYGSAALTLVLASIWLVERAFDTTLFA</sequence>
<keyword evidence="4" id="KW-1185">Reference proteome</keyword>
<dbReference type="Proteomes" id="UP000190460">
    <property type="component" value="Unassembled WGS sequence"/>
</dbReference>
<feature type="transmembrane region" description="Helical" evidence="1">
    <location>
        <begin position="229"/>
        <end position="249"/>
    </location>
</feature>
<feature type="transmembrane region" description="Helical" evidence="1">
    <location>
        <begin position="348"/>
        <end position="365"/>
    </location>
</feature>
<name>A0A1T4XNI8_9GAMM</name>
<reference evidence="3 4" key="1">
    <citation type="submission" date="2017-02" db="EMBL/GenBank/DDBJ databases">
        <authorList>
            <person name="Peterson S.W."/>
        </authorList>
    </citation>
    <scope>NUCLEOTIDE SEQUENCE [LARGE SCALE GENOMIC DNA]</scope>
    <source>
        <strain evidence="3 4">ATCC 49788</strain>
    </source>
</reference>
<dbReference type="PROSITE" id="PS00018">
    <property type="entry name" value="EF_HAND_1"/>
    <property type="match status" value="1"/>
</dbReference>
<dbReference type="RefSeq" id="WP_078923654.1">
    <property type="nucleotide sequence ID" value="NZ_FUYB01000020.1"/>
</dbReference>
<evidence type="ECO:0000313" key="3">
    <source>
        <dbReference type="EMBL" id="SKA91104.1"/>
    </source>
</evidence>
<dbReference type="InterPro" id="IPR032809">
    <property type="entry name" value="Put_HupE_UreJ"/>
</dbReference>
<dbReference type="EMBL" id="FUYB01000020">
    <property type="protein sequence ID" value="SKA91104.1"/>
    <property type="molecule type" value="Genomic_DNA"/>
</dbReference>
<protein>
    <submittedName>
        <fullName evidence="3">HupE / UreJ protein</fullName>
    </submittedName>
</protein>
<feature type="chain" id="PRO_5012549632" evidence="2">
    <location>
        <begin position="23"/>
        <end position="375"/>
    </location>
</feature>
<feature type="transmembrane region" description="Helical" evidence="1">
    <location>
        <begin position="185"/>
        <end position="208"/>
    </location>
</feature>
<keyword evidence="2" id="KW-0732">Signal</keyword>
<dbReference type="OrthoDB" id="9808870at2"/>
<dbReference type="AlphaFoldDB" id="A0A1T4XNI8"/>
<organism evidence="3 4">
    <name type="scientific">Thiothrix eikelboomii</name>
    <dbReference type="NCBI Taxonomy" id="92487"/>
    <lineage>
        <taxon>Bacteria</taxon>
        <taxon>Pseudomonadati</taxon>
        <taxon>Pseudomonadota</taxon>
        <taxon>Gammaproteobacteria</taxon>
        <taxon>Thiotrichales</taxon>
        <taxon>Thiotrichaceae</taxon>
        <taxon>Thiothrix</taxon>
    </lineage>
</organism>
<feature type="transmembrane region" description="Helical" evidence="1">
    <location>
        <begin position="312"/>
        <end position="336"/>
    </location>
</feature>
<proteinExistence type="predicted"/>
<accession>A0A1T4XNI8</accession>
<dbReference type="InterPro" id="IPR018247">
    <property type="entry name" value="EF_Hand_1_Ca_BS"/>
</dbReference>
<keyword evidence="1" id="KW-1133">Transmembrane helix</keyword>